<evidence type="ECO:0000313" key="2">
    <source>
        <dbReference type="Proteomes" id="UP000590511"/>
    </source>
</evidence>
<comment type="caution">
    <text evidence="1">The sequence shown here is derived from an EMBL/GenBank/DDBJ whole genome shotgun (WGS) entry which is preliminary data.</text>
</comment>
<dbReference type="Proteomes" id="UP000590511">
    <property type="component" value="Unassembled WGS sequence"/>
</dbReference>
<dbReference type="RefSeq" id="WP_275407712.1">
    <property type="nucleotide sequence ID" value="NZ_BOMP01000072.1"/>
</dbReference>
<dbReference type="AlphaFoldDB" id="A0A7W7HCB4"/>
<reference evidence="1 2" key="1">
    <citation type="submission" date="2020-08" db="EMBL/GenBank/DDBJ databases">
        <title>Sequencing the genomes of 1000 actinobacteria strains.</title>
        <authorList>
            <person name="Klenk H.-P."/>
        </authorList>
    </citation>
    <scope>NUCLEOTIDE SEQUENCE [LARGE SCALE GENOMIC DNA]</scope>
    <source>
        <strain evidence="1 2">DSM 43150</strain>
    </source>
</reference>
<gene>
    <name evidence="1" type="ORF">BJ964_002059</name>
</gene>
<dbReference type="EMBL" id="JACHNC010000001">
    <property type="protein sequence ID" value="MBB4747898.1"/>
    <property type="molecule type" value="Genomic_DNA"/>
</dbReference>
<evidence type="ECO:0000313" key="1">
    <source>
        <dbReference type="EMBL" id="MBB4747898.1"/>
    </source>
</evidence>
<proteinExistence type="predicted"/>
<protein>
    <submittedName>
        <fullName evidence="1">Uncharacterized protein</fullName>
    </submittedName>
</protein>
<organism evidence="1 2">
    <name type="scientific">Actinoplanes lobatus</name>
    <dbReference type="NCBI Taxonomy" id="113568"/>
    <lineage>
        <taxon>Bacteria</taxon>
        <taxon>Bacillati</taxon>
        <taxon>Actinomycetota</taxon>
        <taxon>Actinomycetes</taxon>
        <taxon>Micromonosporales</taxon>
        <taxon>Micromonosporaceae</taxon>
        <taxon>Actinoplanes</taxon>
    </lineage>
</organism>
<sequence length="44" mass="4907">MRQMLAIVAVPGEAVAFWATTSKSDRLLSFSQYRVGLSSARRFT</sequence>
<accession>A0A7W7HCB4</accession>
<name>A0A7W7HCB4_9ACTN</name>